<evidence type="ECO:0000313" key="2">
    <source>
        <dbReference type="EMBL" id="KAJ7349936.1"/>
    </source>
</evidence>
<protein>
    <submittedName>
        <fullName evidence="2">Uncharacterized protein</fullName>
    </submittedName>
</protein>
<keyword evidence="3" id="KW-1185">Reference proteome</keyword>
<evidence type="ECO:0000313" key="3">
    <source>
        <dbReference type="Proteomes" id="UP001218218"/>
    </source>
</evidence>
<name>A0AAD7A5P3_9AGAR</name>
<reference evidence="2" key="1">
    <citation type="submission" date="2023-03" db="EMBL/GenBank/DDBJ databases">
        <title>Massive genome expansion in bonnet fungi (Mycena s.s.) driven by repeated elements and novel gene families across ecological guilds.</title>
        <authorList>
            <consortium name="Lawrence Berkeley National Laboratory"/>
            <person name="Harder C.B."/>
            <person name="Miyauchi S."/>
            <person name="Viragh M."/>
            <person name="Kuo A."/>
            <person name="Thoen E."/>
            <person name="Andreopoulos B."/>
            <person name="Lu D."/>
            <person name="Skrede I."/>
            <person name="Drula E."/>
            <person name="Henrissat B."/>
            <person name="Morin E."/>
            <person name="Kohler A."/>
            <person name="Barry K."/>
            <person name="LaButti K."/>
            <person name="Morin E."/>
            <person name="Salamov A."/>
            <person name="Lipzen A."/>
            <person name="Mereny Z."/>
            <person name="Hegedus B."/>
            <person name="Baldrian P."/>
            <person name="Stursova M."/>
            <person name="Weitz H."/>
            <person name="Taylor A."/>
            <person name="Grigoriev I.V."/>
            <person name="Nagy L.G."/>
            <person name="Martin F."/>
            <person name="Kauserud H."/>
        </authorList>
    </citation>
    <scope>NUCLEOTIDE SEQUENCE</scope>
    <source>
        <strain evidence="2">CBHHK002</strain>
    </source>
</reference>
<dbReference type="EMBL" id="JARIHO010000015">
    <property type="protein sequence ID" value="KAJ7349936.1"/>
    <property type="molecule type" value="Genomic_DNA"/>
</dbReference>
<dbReference type="AlphaFoldDB" id="A0AAD7A5P3"/>
<dbReference type="Proteomes" id="UP001218218">
    <property type="component" value="Unassembled WGS sequence"/>
</dbReference>
<organism evidence="2 3">
    <name type="scientific">Mycena albidolilacea</name>
    <dbReference type="NCBI Taxonomy" id="1033008"/>
    <lineage>
        <taxon>Eukaryota</taxon>
        <taxon>Fungi</taxon>
        <taxon>Dikarya</taxon>
        <taxon>Basidiomycota</taxon>
        <taxon>Agaricomycotina</taxon>
        <taxon>Agaricomycetes</taxon>
        <taxon>Agaricomycetidae</taxon>
        <taxon>Agaricales</taxon>
        <taxon>Marasmiineae</taxon>
        <taxon>Mycenaceae</taxon>
        <taxon>Mycena</taxon>
    </lineage>
</organism>
<feature type="region of interest" description="Disordered" evidence="1">
    <location>
        <begin position="40"/>
        <end position="130"/>
    </location>
</feature>
<accession>A0AAD7A5P3</accession>
<proteinExistence type="predicted"/>
<gene>
    <name evidence="2" type="ORF">DFH08DRAFT_935790</name>
</gene>
<comment type="caution">
    <text evidence="2">The sequence shown here is derived from an EMBL/GenBank/DDBJ whole genome shotgun (WGS) entry which is preliminary data.</text>
</comment>
<feature type="compositionally biased region" description="Basic and acidic residues" evidence="1">
    <location>
        <begin position="54"/>
        <end position="63"/>
    </location>
</feature>
<sequence length="360" mass="38734">MGLEPGDLKKLKILALIRAHIKSVPEIADDPRFLPLFSHRTAPGVGGKTSAGKAAEEAVESAKPKQVATGANKALLSSGVKTDPPPQYKMLSSGARNEKQATADASDLSDTTGDESRPPTPSPAPKPESNTEFIEQKVERKHGMSGVVKVNFFDQSNHSAAPRQVLVDDFPIDVAVSVDGTKKFITLLSDLIPAAIQNDSPIKERGGRLYRPNVRDEASHHHIGKIDAVLSGTAKPLFTRLLDEYVLRPADDGGFVCDVFWDMSGAIATPQPGVLSNEAAGVEVTQPKNGDTGSTQPIIERLEFTGAGSDVPLDIANNRAMRNPFHPNAPSGLRERFATFLHQQIKEAVDGIPDYKQCWP</sequence>
<evidence type="ECO:0000256" key="1">
    <source>
        <dbReference type="SAM" id="MobiDB-lite"/>
    </source>
</evidence>